<keyword evidence="3" id="KW-1003">Cell membrane</keyword>
<dbReference type="InterPro" id="IPR029020">
    <property type="entry name" value="Ammonium/urea_transptr"/>
</dbReference>
<dbReference type="STRING" id="1121362.A605_09750"/>
<feature type="transmembrane region" description="Helical" evidence="8">
    <location>
        <begin position="171"/>
        <end position="190"/>
    </location>
</feature>
<comment type="similarity">
    <text evidence="2">Belongs to the urea transporter family.</text>
</comment>
<keyword evidence="6 8" id="KW-0472">Membrane</keyword>
<gene>
    <name evidence="9" type="ORF">A605_09750</name>
</gene>
<dbReference type="EMBL" id="CP003697">
    <property type="protein sequence ID" value="AGF72952.1"/>
    <property type="molecule type" value="Genomic_DNA"/>
</dbReference>
<evidence type="ECO:0000256" key="8">
    <source>
        <dbReference type="SAM" id="Phobius"/>
    </source>
</evidence>
<name>M1NU04_9CORY</name>
<reference evidence="9 10" key="1">
    <citation type="journal article" date="2012" name="Stand. Genomic Sci.">
        <title>Genome sequence of the halotolerant bacterium Corynebacterium halotolerans type strain YIM 70093(T) (= DSM 44683(T)).</title>
        <authorList>
            <person name="Ruckert C."/>
            <person name="Albersmeier A."/>
            <person name="Al-Dilaimi A."/>
            <person name="Niehaus K."/>
            <person name="Szczepanowski R."/>
            <person name="Kalinowski J."/>
        </authorList>
    </citation>
    <scope>NUCLEOTIDE SEQUENCE [LARGE SCALE GENOMIC DNA]</scope>
    <source>
        <strain evidence="9">YIM 70093</strain>
    </source>
</reference>
<dbReference type="PANTHER" id="PTHR10464:SF4">
    <property type="entry name" value="UREA TRANSPORTER"/>
    <property type="match status" value="1"/>
</dbReference>
<dbReference type="Pfam" id="PF03253">
    <property type="entry name" value="UT"/>
    <property type="match status" value="1"/>
</dbReference>
<feature type="compositionally biased region" description="Basic and acidic residues" evidence="7">
    <location>
        <begin position="311"/>
        <end position="321"/>
    </location>
</feature>
<dbReference type="Proteomes" id="UP000011723">
    <property type="component" value="Chromosome"/>
</dbReference>
<sequence>MPTTLSPVQYVLRGVSQIFFVENSVSGLLILVGLSFMDPRFAVLVMLGSMVQSIGGWFLGLREEVRHGLMGYNGALVGAAAGLYAGYTHVSVLLTIVGSFACVAVHELTRALFASSVLSRFSLPVSTAPFCIVAGLTFGAVGQLAEPGELSTSTDLAAGVSLGLFNSFSEVLLADGLVCGLLIVAALLLCSPAAAGFGVGGAAVALAVATVVRGGVDETSSGLYGYSAVLVTIALGALLWTDRSWAVRVLGSFIGVVLTLLIQPLLALTPVPVFTWPFLLAMWLVLVGDHLLVSARRPVTSEAPDQTSVEPADRSIERDSDQSSASTSENAQ</sequence>
<dbReference type="AlphaFoldDB" id="M1NU04"/>
<feature type="region of interest" description="Disordered" evidence="7">
    <location>
        <begin position="299"/>
        <end position="332"/>
    </location>
</feature>
<feature type="transmembrane region" description="Helical" evidence="8">
    <location>
        <begin position="197"/>
        <end position="216"/>
    </location>
</feature>
<feature type="transmembrane region" description="Helical" evidence="8">
    <location>
        <begin position="15"/>
        <end position="34"/>
    </location>
</feature>
<feature type="transmembrane region" description="Helical" evidence="8">
    <location>
        <begin position="41"/>
        <end position="61"/>
    </location>
</feature>
<protein>
    <submittedName>
        <fullName evidence="9">Urea transporter</fullName>
    </submittedName>
</protein>
<keyword evidence="10" id="KW-1185">Reference proteome</keyword>
<dbReference type="PATRIC" id="fig|1121362.3.peg.1970"/>
<dbReference type="HOGENOM" id="CLU_047509_0_0_11"/>
<evidence type="ECO:0000256" key="2">
    <source>
        <dbReference type="ARBA" id="ARBA00005914"/>
    </source>
</evidence>
<dbReference type="GO" id="GO:0005886">
    <property type="term" value="C:plasma membrane"/>
    <property type="evidence" value="ECO:0007669"/>
    <property type="project" value="UniProtKB-SubCell"/>
</dbReference>
<dbReference type="KEGG" id="chn:A605_09750"/>
<evidence type="ECO:0000313" key="10">
    <source>
        <dbReference type="Proteomes" id="UP000011723"/>
    </source>
</evidence>
<feature type="transmembrane region" description="Helical" evidence="8">
    <location>
        <begin position="117"/>
        <end position="141"/>
    </location>
</feature>
<proteinExistence type="inferred from homology"/>
<keyword evidence="5 8" id="KW-1133">Transmembrane helix</keyword>
<dbReference type="GO" id="GO:0015204">
    <property type="term" value="F:urea transmembrane transporter activity"/>
    <property type="evidence" value="ECO:0007669"/>
    <property type="project" value="InterPro"/>
</dbReference>
<evidence type="ECO:0000256" key="7">
    <source>
        <dbReference type="SAM" id="MobiDB-lite"/>
    </source>
</evidence>
<accession>M1NU04</accession>
<evidence type="ECO:0000313" key="9">
    <source>
        <dbReference type="EMBL" id="AGF72952.1"/>
    </source>
</evidence>
<feature type="transmembrane region" description="Helical" evidence="8">
    <location>
        <begin position="222"/>
        <end position="240"/>
    </location>
</feature>
<dbReference type="OrthoDB" id="4412139at2"/>
<feature type="transmembrane region" description="Helical" evidence="8">
    <location>
        <begin position="273"/>
        <end position="293"/>
    </location>
</feature>
<evidence type="ECO:0000256" key="4">
    <source>
        <dbReference type="ARBA" id="ARBA00022692"/>
    </source>
</evidence>
<evidence type="ECO:0000256" key="5">
    <source>
        <dbReference type="ARBA" id="ARBA00022989"/>
    </source>
</evidence>
<dbReference type="eggNOG" id="COG4413">
    <property type="taxonomic scope" value="Bacteria"/>
</dbReference>
<evidence type="ECO:0000256" key="1">
    <source>
        <dbReference type="ARBA" id="ARBA00004651"/>
    </source>
</evidence>
<dbReference type="PANTHER" id="PTHR10464">
    <property type="entry name" value="UREA TRANSPORTER"/>
    <property type="match status" value="1"/>
</dbReference>
<organism evidence="9 10">
    <name type="scientific">Corynebacterium halotolerans YIM 70093 = DSM 44683</name>
    <dbReference type="NCBI Taxonomy" id="1121362"/>
    <lineage>
        <taxon>Bacteria</taxon>
        <taxon>Bacillati</taxon>
        <taxon>Actinomycetota</taxon>
        <taxon>Actinomycetes</taxon>
        <taxon>Mycobacteriales</taxon>
        <taxon>Corynebacteriaceae</taxon>
        <taxon>Corynebacterium</taxon>
    </lineage>
</organism>
<dbReference type="RefSeq" id="WP_015401371.1">
    <property type="nucleotide sequence ID" value="NC_020302.1"/>
</dbReference>
<evidence type="ECO:0000256" key="6">
    <source>
        <dbReference type="ARBA" id="ARBA00023136"/>
    </source>
</evidence>
<dbReference type="Gene3D" id="1.10.3430.10">
    <property type="entry name" value="Ammonium transporter AmtB like domains"/>
    <property type="match status" value="1"/>
</dbReference>
<evidence type="ECO:0000256" key="3">
    <source>
        <dbReference type="ARBA" id="ARBA00022475"/>
    </source>
</evidence>
<feature type="compositionally biased region" description="Polar residues" evidence="7">
    <location>
        <begin position="322"/>
        <end position="332"/>
    </location>
</feature>
<comment type="subcellular location">
    <subcellularLocation>
        <location evidence="1">Cell membrane</location>
        <topology evidence="1">Multi-pass membrane protein</topology>
    </subcellularLocation>
</comment>
<keyword evidence="4 8" id="KW-0812">Transmembrane</keyword>
<feature type="transmembrane region" description="Helical" evidence="8">
    <location>
        <begin position="81"/>
        <end position="105"/>
    </location>
</feature>
<dbReference type="InterPro" id="IPR004937">
    <property type="entry name" value="Urea_transporter"/>
</dbReference>
<feature type="transmembrane region" description="Helical" evidence="8">
    <location>
        <begin position="247"/>
        <end position="267"/>
    </location>
</feature>